<accession>D6W914</accession>
<protein>
    <submittedName>
        <fullName evidence="1">Uncharacterized protein</fullName>
    </submittedName>
</protein>
<dbReference type="Proteomes" id="UP000007266">
    <property type="component" value="Linkage group 2"/>
</dbReference>
<dbReference type="AlphaFoldDB" id="D6W914"/>
<evidence type="ECO:0000313" key="1">
    <source>
        <dbReference type="EMBL" id="EEZ98219.1"/>
    </source>
</evidence>
<dbReference type="HOGENOM" id="CLU_2834450_0_0_1"/>
<gene>
    <name evidence="1" type="primary">GLEAN_00657</name>
    <name evidence="1" type="ORF">TcasGA2_TC000657</name>
</gene>
<sequence>MAVLTVADESDGCRVGQTFRHIIRERLRVNDVVNDALVRGKVSLMWRYLTRNFSDFWATHKYEMTH</sequence>
<reference evidence="1 2" key="1">
    <citation type="journal article" date="2008" name="Nature">
        <title>The genome of the model beetle and pest Tribolium castaneum.</title>
        <authorList>
            <consortium name="Tribolium Genome Sequencing Consortium"/>
            <person name="Richards S."/>
            <person name="Gibbs R.A."/>
            <person name="Weinstock G.M."/>
            <person name="Brown S.J."/>
            <person name="Denell R."/>
            <person name="Beeman R.W."/>
            <person name="Gibbs R."/>
            <person name="Beeman R.W."/>
            <person name="Brown S.J."/>
            <person name="Bucher G."/>
            <person name="Friedrich M."/>
            <person name="Grimmelikhuijzen C.J."/>
            <person name="Klingler M."/>
            <person name="Lorenzen M."/>
            <person name="Richards S."/>
            <person name="Roth S."/>
            <person name="Schroder R."/>
            <person name="Tautz D."/>
            <person name="Zdobnov E.M."/>
            <person name="Muzny D."/>
            <person name="Gibbs R.A."/>
            <person name="Weinstock G.M."/>
            <person name="Attaway T."/>
            <person name="Bell S."/>
            <person name="Buhay C.J."/>
            <person name="Chandrabose M.N."/>
            <person name="Chavez D."/>
            <person name="Clerk-Blankenburg K.P."/>
            <person name="Cree A."/>
            <person name="Dao M."/>
            <person name="Davis C."/>
            <person name="Chacko J."/>
            <person name="Dinh H."/>
            <person name="Dugan-Rocha S."/>
            <person name="Fowler G."/>
            <person name="Garner T.T."/>
            <person name="Garnes J."/>
            <person name="Gnirke A."/>
            <person name="Hawes A."/>
            <person name="Hernandez J."/>
            <person name="Hines S."/>
            <person name="Holder M."/>
            <person name="Hume J."/>
            <person name="Jhangiani S.N."/>
            <person name="Joshi V."/>
            <person name="Khan Z.M."/>
            <person name="Jackson L."/>
            <person name="Kovar C."/>
            <person name="Kowis A."/>
            <person name="Lee S."/>
            <person name="Lewis L.R."/>
            <person name="Margolis J."/>
            <person name="Morgan M."/>
            <person name="Nazareth L.V."/>
            <person name="Nguyen N."/>
            <person name="Okwuonu G."/>
            <person name="Parker D."/>
            <person name="Richards S."/>
            <person name="Ruiz S.J."/>
            <person name="Santibanez J."/>
            <person name="Savard J."/>
            <person name="Scherer S.E."/>
            <person name="Schneider B."/>
            <person name="Sodergren E."/>
            <person name="Tautz D."/>
            <person name="Vattahil S."/>
            <person name="Villasana D."/>
            <person name="White C.S."/>
            <person name="Wright R."/>
            <person name="Park Y."/>
            <person name="Beeman R.W."/>
            <person name="Lord J."/>
            <person name="Oppert B."/>
            <person name="Lorenzen M."/>
            <person name="Brown S."/>
            <person name="Wang L."/>
            <person name="Savard J."/>
            <person name="Tautz D."/>
            <person name="Richards S."/>
            <person name="Weinstock G."/>
            <person name="Gibbs R.A."/>
            <person name="Liu Y."/>
            <person name="Worley K."/>
            <person name="Weinstock G."/>
            <person name="Elsik C.G."/>
            <person name="Reese J.T."/>
            <person name="Elhaik E."/>
            <person name="Landan G."/>
            <person name="Graur D."/>
            <person name="Arensburger P."/>
            <person name="Atkinson P."/>
            <person name="Beeman R.W."/>
            <person name="Beidler J."/>
            <person name="Brown S.J."/>
            <person name="Demuth J.P."/>
            <person name="Drury D.W."/>
            <person name="Du Y.Z."/>
            <person name="Fujiwara H."/>
            <person name="Lorenzen M."/>
            <person name="Maselli V."/>
            <person name="Osanai M."/>
            <person name="Park Y."/>
            <person name="Robertson H.M."/>
            <person name="Tu Z."/>
            <person name="Wang J.J."/>
            <person name="Wang S."/>
            <person name="Richards S."/>
            <person name="Song H."/>
            <person name="Zhang L."/>
            <person name="Sodergren E."/>
            <person name="Werner D."/>
            <person name="Stanke M."/>
            <person name="Morgenstern B."/>
            <person name="Solovyev V."/>
            <person name="Kosarev P."/>
            <person name="Brown G."/>
            <person name="Chen H.C."/>
            <person name="Ermolaeva O."/>
            <person name="Hlavina W."/>
            <person name="Kapustin Y."/>
            <person name="Kiryutin B."/>
            <person name="Kitts P."/>
            <person name="Maglott D."/>
            <person name="Pruitt K."/>
            <person name="Sapojnikov V."/>
            <person name="Souvorov A."/>
            <person name="Mackey A.J."/>
            <person name="Waterhouse R.M."/>
            <person name="Wyder S."/>
            <person name="Zdobnov E.M."/>
            <person name="Zdobnov E.M."/>
            <person name="Wyder S."/>
            <person name="Kriventseva E.V."/>
            <person name="Kadowaki T."/>
            <person name="Bork P."/>
            <person name="Aranda M."/>
            <person name="Bao R."/>
            <person name="Beermann A."/>
            <person name="Berns N."/>
            <person name="Bolognesi R."/>
            <person name="Bonneton F."/>
            <person name="Bopp D."/>
            <person name="Brown S.J."/>
            <person name="Bucher G."/>
            <person name="Butts T."/>
            <person name="Chaumot A."/>
            <person name="Denell R.E."/>
            <person name="Ferrier D.E."/>
            <person name="Friedrich M."/>
            <person name="Gordon C.M."/>
            <person name="Jindra M."/>
            <person name="Klingler M."/>
            <person name="Lan Q."/>
            <person name="Lattorff H.M."/>
            <person name="Laudet V."/>
            <person name="von Levetsow C."/>
            <person name="Liu Z."/>
            <person name="Lutz R."/>
            <person name="Lynch J.A."/>
            <person name="da Fonseca R.N."/>
            <person name="Posnien N."/>
            <person name="Reuter R."/>
            <person name="Roth S."/>
            <person name="Savard J."/>
            <person name="Schinko J.B."/>
            <person name="Schmitt C."/>
            <person name="Schoppmeier M."/>
            <person name="Schroder R."/>
            <person name="Shippy T.D."/>
            <person name="Simonnet F."/>
            <person name="Marques-Souza H."/>
            <person name="Tautz D."/>
            <person name="Tomoyasu Y."/>
            <person name="Trauner J."/>
            <person name="Van der Zee M."/>
            <person name="Vervoort M."/>
            <person name="Wittkopp N."/>
            <person name="Wimmer E.A."/>
            <person name="Yang X."/>
            <person name="Jones A.K."/>
            <person name="Sattelle D.B."/>
            <person name="Ebert P.R."/>
            <person name="Nelson D."/>
            <person name="Scott J.G."/>
            <person name="Beeman R.W."/>
            <person name="Muthukrishnan S."/>
            <person name="Kramer K.J."/>
            <person name="Arakane Y."/>
            <person name="Beeman R.W."/>
            <person name="Zhu Q."/>
            <person name="Hogenkamp D."/>
            <person name="Dixit R."/>
            <person name="Oppert B."/>
            <person name="Jiang H."/>
            <person name="Zou Z."/>
            <person name="Marshall J."/>
            <person name="Elpidina E."/>
            <person name="Vinokurov K."/>
            <person name="Oppert C."/>
            <person name="Zou Z."/>
            <person name="Evans J."/>
            <person name="Lu Z."/>
            <person name="Zhao P."/>
            <person name="Sumathipala N."/>
            <person name="Altincicek B."/>
            <person name="Vilcinskas A."/>
            <person name="Williams M."/>
            <person name="Hultmark D."/>
            <person name="Hetru C."/>
            <person name="Jiang H."/>
            <person name="Grimmelikhuijzen C.J."/>
            <person name="Hauser F."/>
            <person name="Cazzamali G."/>
            <person name="Williamson M."/>
            <person name="Park Y."/>
            <person name="Li B."/>
            <person name="Tanaka Y."/>
            <person name="Predel R."/>
            <person name="Neupert S."/>
            <person name="Schachtner J."/>
            <person name="Verleyen P."/>
            <person name="Raible F."/>
            <person name="Bork P."/>
            <person name="Friedrich M."/>
            <person name="Walden K.K."/>
            <person name="Robertson H.M."/>
            <person name="Angeli S."/>
            <person name="Foret S."/>
            <person name="Bucher G."/>
            <person name="Schuetz S."/>
            <person name="Maleszka R."/>
            <person name="Wimmer E.A."/>
            <person name="Beeman R.W."/>
            <person name="Lorenzen M."/>
            <person name="Tomoyasu Y."/>
            <person name="Miller S.C."/>
            <person name="Grossmann D."/>
            <person name="Bucher G."/>
        </authorList>
    </citation>
    <scope>NUCLEOTIDE SEQUENCE [LARGE SCALE GENOMIC DNA]</scope>
    <source>
        <strain evidence="1 2">Georgia GA2</strain>
    </source>
</reference>
<evidence type="ECO:0000313" key="2">
    <source>
        <dbReference type="Proteomes" id="UP000007266"/>
    </source>
</evidence>
<name>D6W914_TRICA</name>
<organism evidence="1 2">
    <name type="scientific">Tribolium castaneum</name>
    <name type="common">Red flour beetle</name>
    <dbReference type="NCBI Taxonomy" id="7070"/>
    <lineage>
        <taxon>Eukaryota</taxon>
        <taxon>Metazoa</taxon>
        <taxon>Ecdysozoa</taxon>
        <taxon>Arthropoda</taxon>
        <taxon>Hexapoda</taxon>
        <taxon>Insecta</taxon>
        <taxon>Pterygota</taxon>
        <taxon>Neoptera</taxon>
        <taxon>Endopterygota</taxon>
        <taxon>Coleoptera</taxon>
        <taxon>Polyphaga</taxon>
        <taxon>Cucujiformia</taxon>
        <taxon>Tenebrionidae</taxon>
        <taxon>Tenebrionidae incertae sedis</taxon>
        <taxon>Tribolium</taxon>
    </lineage>
</organism>
<reference evidence="1 2" key="2">
    <citation type="journal article" date="2010" name="Nucleic Acids Res.">
        <title>BeetleBase in 2010: revisions to provide comprehensive genomic information for Tribolium castaneum.</title>
        <authorList>
            <person name="Kim H.S."/>
            <person name="Murphy T."/>
            <person name="Xia J."/>
            <person name="Caragea D."/>
            <person name="Park Y."/>
            <person name="Beeman R.W."/>
            <person name="Lorenzen M.D."/>
            <person name="Butcher S."/>
            <person name="Manak J.R."/>
            <person name="Brown S.J."/>
        </authorList>
    </citation>
    <scope>GENOME REANNOTATION</scope>
    <source>
        <strain evidence="1 2">Georgia GA2</strain>
    </source>
</reference>
<keyword evidence="2" id="KW-1185">Reference proteome</keyword>
<dbReference type="EMBL" id="KQ971312">
    <property type="protein sequence ID" value="EEZ98219.1"/>
    <property type="molecule type" value="Genomic_DNA"/>
</dbReference>
<proteinExistence type="predicted"/>